<dbReference type="Proteomes" id="UP000324974">
    <property type="component" value="Chromosome"/>
</dbReference>
<evidence type="ECO:0000313" key="3">
    <source>
        <dbReference type="Proteomes" id="UP000324974"/>
    </source>
</evidence>
<dbReference type="RefSeq" id="WP_149108601.1">
    <property type="nucleotide sequence ID" value="NZ_CP042425.1"/>
</dbReference>
<keyword evidence="3" id="KW-1185">Reference proteome</keyword>
<gene>
    <name evidence="2" type="ORF">PX52LOC_00504</name>
</gene>
<feature type="region of interest" description="Disordered" evidence="1">
    <location>
        <begin position="399"/>
        <end position="429"/>
    </location>
</feature>
<evidence type="ECO:0000256" key="1">
    <source>
        <dbReference type="SAM" id="MobiDB-lite"/>
    </source>
</evidence>
<dbReference type="OrthoDB" id="336698at2"/>
<feature type="region of interest" description="Disordered" evidence="1">
    <location>
        <begin position="26"/>
        <end position="52"/>
    </location>
</feature>
<evidence type="ECO:0000313" key="2">
    <source>
        <dbReference type="EMBL" id="QEL13646.1"/>
    </source>
</evidence>
<protein>
    <submittedName>
        <fullName evidence="2">Uncharacterized protein</fullName>
    </submittedName>
</protein>
<reference evidence="3" key="1">
    <citation type="submission" date="2019-08" db="EMBL/GenBank/DDBJ databases">
        <title>Limnoglobus roseus gen. nov., sp. nov., a novel freshwater planctomycete with a giant genome from the family Gemmataceae.</title>
        <authorList>
            <person name="Kulichevskaya I.S."/>
            <person name="Naumoff D.G."/>
            <person name="Miroshnikov K."/>
            <person name="Ivanova A."/>
            <person name="Philippov D.A."/>
            <person name="Hakobyan A."/>
            <person name="Rijpstra I.C."/>
            <person name="Sinninghe Damste J.S."/>
            <person name="Liesack W."/>
            <person name="Dedysh S.N."/>
        </authorList>
    </citation>
    <scope>NUCLEOTIDE SEQUENCE [LARGE SCALE GENOMIC DNA]</scope>
    <source>
        <strain evidence="3">PX52</strain>
    </source>
</reference>
<dbReference type="KEGG" id="lrs:PX52LOC_00504"/>
<name>A0A5C1A6M9_9BACT</name>
<organism evidence="2 3">
    <name type="scientific">Limnoglobus roseus</name>
    <dbReference type="NCBI Taxonomy" id="2598579"/>
    <lineage>
        <taxon>Bacteria</taxon>
        <taxon>Pseudomonadati</taxon>
        <taxon>Planctomycetota</taxon>
        <taxon>Planctomycetia</taxon>
        <taxon>Gemmatales</taxon>
        <taxon>Gemmataceae</taxon>
        <taxon>Limnoglobus</taxon>
    </lineage>
</organism>
<sequence>MPLTDLFAIAILPPFAIGRMGNSPDPMDNYNVSPDPNDRPAPADPTTASAARTLTPAPTLQVDRATGKITGAALPAAVRFRDADGKIKPVAPFLEVWFQPTEAAPLEPLTKDHLGELTATVEWRVNTANRKAFRRTGDANDRIEAVVDWFGDHAVKSIVGTCPNFKANKSIPFGTVQYIDPDSAGFPEVRLRFTPPAGKVYGPTAGDPNVVDDVYDATRGQWRGHVDEFGVPGKPVPTAPGSIFFGHLEGSGPNRMWVSNGYLDDASDGIVEVRVRFGAKELTAFARISAGPPTFAPDTFHLRTVADDLEQIALGPVFTGPVPIGEAVDIIHRGLETVRLFNTAAGNDNFPTRPVSNMPRHDTGFGRARETIFPPGRADAKMVRQLHEGVVEQVAGGDASSVGGILRSPEKAGDLSNAGRRKMPGMMRGSDGLHLALTRRQAATLRGVQPPAPPPAAATPEANMLKMIDHFFNRRNRHLGIMIDATRTLAELFSDKPALLNYLRTASSKGDEAGPLAGQRLIVPGNPDGSALVQLIRTPTHPMNGPLTTGTVADTGKTGLTILTEWIQSLS</sequence>
<dbReference type="EMBL" id="CP042425">
    <property type="protein sequence ID" value="QEL13646.1"/>
    <property type="molecule type" value="Genomic_DNA"/>
</dbReference>
<dbReference type="AlphaFoldDB" id="A0A5C1A6M9"/>
<accession>A0A5C1A6M9</accession>
<proteinExistence type="predicted"/>